<keyword evidence="5" id="KW-0539">Nucleus</keyword>
<evidence type="ECO:0000256" key="2">
    <source>
        <dbReference type="ARBA" id="ARBA00023015"/>
    </source>
</evidence>
<keyword evidence="3" id="KW-0238">DNA-binding</keyword>
<keyword evidence="4" id="KW-0804">Transcription</keyword>
<dbReference type="OrthoDB" id="623918at2759"/>
<feature type="domain" description="TF-B3" evidence="6">
    <location>
        <begin position="326"/>
        <end position="421"/>
    </location>
</feature>
<comment type="caution">
    <text evidence="7">The sequence shown here is derived from an EMBL/GenBank/DDBJ whole genome shotgun (WGS) entry which is preliminary data.</text>
</comment>
<proteinExistence type="predicted"/>
<dbReference type="InterPro" id="IPR050655">
    <property type="entry name" value="Plant_B3_domain"/>
</dbReference>
<comment type="subcellular location">
    <subcellularLocation>
        <location evidence="1">Nucleus</location>
    </subcellularLocation>
</comment>
<dbReference type="CDD" id="cd10017">
    <property type="entry name" value="B3_DNA"/>
    <property type="match status" value="2"/>
</dbReference>
<protein>
    <recommendedName>
        <fullName evidence="6">TF-B3 domain-containing protein</fullName>
    </recommendedName>
</protein>
<evidence type="ECO:0000313" key="8">
    <source>
        <dbReference type="Proteomes" id="UP000886885"/>
    </source>
</evidence>
<gene>
    <name evidence="7" type="ORF">POTOM_061907</name>
</gene>
<organism evidence="7 8">
    <name type="scientific">Populus tomentosa</name>
    <name type="common">Chinese white poplar</name>
    <dbReference type="NCBI Taxonomy" id="118781"/>
    <lineage>
        <taxon>Eukaryota</taxon>
        <taxon>Viridiplantae</taxon>
        <taxon>Streptophyta</taxon>
        <taxon>Embryophyta</taxon>
        <taxon>Tracheophyta</taxon>
        <taxon>Spermatophyta</taxon>
        <taxon>Magnoliopsida</taxon>
        <taxon>eudicotyledons</taxon>
        <taxon>Gunneridae</taxon>
        <taxon>Pentapetalae</taxon>
        <taxon>rosids</taxon>
        <taxon>fabids</taxon>
        <taxon>Malpighiales</taxon>
        <taxon>Salicaceae</taxon>
        <taxon>Saliceae</taxon>
        <taxon>Populus</taxon>
    </lineage>
</organism>
<evidence type="ECO:0000256" key="5">
    <source>
        <dbReference type="ARBA" id="ARBA00023242"/>
    </source>
</evidence>
<evidence type="ECO:0000256" key="3">
    <source>
        <dbReference type="ARBA" id="ARBA00023125"/>
    </source>
</evidence>
<feature type="domain" description="TF-B3" evidence="6">
    <location>
        <begin position="48"/>
        <end position="141"/>
    </location>
</feature>
<name>A0A8X8BZG0_POPTO</name>
<dbReference type="PROSITE" id="PS50863">
    <property type="entry name" value="B3"/>
    <property type="match status" value="2"/>
</dbReference>
<evidence type="ECO:0000256" key="1">
    <source>
        <dbReference type="ARBA" id="ARBA00004123"/>
    </source>
</evidence>
<evidence type="ECO:0000313" key="7">
    <source>
        <dbReference type="EMBL" id="KAG6735487.1"/>
    </source>
</evidence>
<dbReference type="PANTHER" id="PTHR31920">
    <property type="entry name" value="B3 DOMAIN-CONTAINING"/>
    <property type="match status" value="1"/>
</dbReference>
<evidence type="ECO:0000259" key="6">
    <source>
        <dbReference type="PROSITE" id="PS50863"/>
    </source>
</evidence>
<dbReference type="Pfam" id="PF02362">
    <property type="entry name" value="B3"/>
    <property type="match status" value="2"/>
</dbReference>
<accession>A0A8X8BZG0</accession>
<keyword evidence="2" id="KW-0805">Transcription regulation</keyword>
<dbReference type="PANTHER" id="PTHR31920:SF141">
    <property type="entry name" value="TF-B3 DOMAIN-CONTAINING PROTEIN"/>
    <property type="match status" value="1"/>
</dbReference>
<dbReference type="Proteomes" id="UP000886885">
    <property type="component" value="Unassembled WGS sequence"/>
</dbReference>
<dbReference type="InterPro" id="IPR015300">
    <property type="entry name" value="DNA-bd_pseudobarrel_sf"/>
</dbReference>
<dbReference type="Gene3D" id="2.40.330.10">
    <property type="entry name" value="DNA-binding pseudobarrel domain"/>
    <property type="match status" value="2"/>
</dbReference>
<dbReference type="GO" id="GO:0003677">
    <property type="term" value="F:DNA binding"/>
    <property type="evidence" value="ECO:0007669"/>
    <property type="project" value="UniProtKB-KW"/>
</dbReference>
<dbReference type="EMBL" id="JAAWWB010002119">
    <property type="protein sequence ID" value="KAG6735487.1"/>
    <property type="molecule type" value="Genomic_DNA"/>
</dbReference>
<dbReference type="InterPro" id="IPR003340">
    <property type="entry name" value="B3_DNA-bd"/>
</dbReference>
<dbReference type="SUPFAM" id="SSF101936">
    <property type="entry name" value="DNA-binding pseudobarrel domain"/>
    <property type="match status" value="2"/>
</dbReference>
<reference evidence="7" key="1">
    <citation type="journal article" date="2020" name="bioRxiv">
        <title>Hybrid origin of Populus tomentosa Carr. identified through genome sequencing and phylogenomic analysis.</title>
        <authorList>
            <person name="An X."/>
            <person name="Gao K."/>
            <person name="Chen Z."/>
            <person name="Li J."/>
            <person name="Yang X."/>
            <person name="Yang X."/>
            <person name="Zhou J."/>
            <person name="Guo T."/>
            <person name="Zhao T."/>
            <person name="Huang S."/>
            <person name="Miao D."/>
            <person name="Khan W.U."/>
            <person name="Rao P."/>
            <person name="Ye M."/>
            <person name="Lei B."/>
            <person name="Liao W."/>
            <person name="Wang J."/>
            <person name="Ji L."/>
            <person name="Li Y."/>
            <person name="Guo B."/>
            <person name="Mustafa N.S."/>
            <person name="Li S."/>
            <person name="Yun Q."/>
            <person name="Keller S.R."/>
            <person name="Mao J."/>
            <person name="Zhang R."/>
            <person name="Strauss S.H."/>
        </authorList>
    </citation>
    <scope>NUCLEOTIDE SEQUENCE</scope>
    <source>
        <strain evidence="7">GM15</strain>
        <tissue evidence="7">Leaf</tissue>
    </source>
</reference>
<evidence type="ECO:0000256" key="4">
    <source>
        <dbReference type="ARBA" id="ARBA00023163"/>
    </source>
</evidence>
<sequence length="432" mass="48987">MSQAAVKPDGSDSPARKSCMFYKLMVASILQDKKLIVLTNSLSCGSSFALWVFLFLNSSVFSVKIPKKFVNKYGDELSSVATLTVPCGRICLVELQKVNGKLWFHNGWHEFVECYSIRVGYFLVFIYEGKSNFNVHMFDLTVSEIKNPCNSLSQLQESSHDNPCLLPHEKDDGLEKILGFRPPSPNLLSSITSKNCNEYIHCNWIQSTSTASLEKPHVRTDAYNMRENFQSSRDIGTQFNGMELTSTEDGAGSIIPCITRKTRGRKRKIEDVDKHESPGIQNVKLKSTHVRNTSETLTRRRRAVTPEEKERTIRAAHMFRSDNPFFRVILRPSYVYRGFLLHIPSSFARTFLNTVTGFVNLQVSDGKQWPVRCSFKDGKAKLGQGWTEFVWENNLEEGDVCIFELIQAKEIVLKVAVFRVLEDAAPTGQLSN</sequence>
<dbReference type="SMART" id="SM01019">
    <property type="entry name" value="B3"/>
    <property type="match status" value="2"/>
</dbReference>
<dbReference type="AlphaFoldDB" id="A0A8X8BZG0"/>
<keyword evidence="8" id="KW-1185">Reference proteome</keyword>
<dbReference type="GO" id="GO:0005634">
    <property type="term" value="C:nucleus"/>
    <property type="evidence" value="ECO:0007669"/>
    <property type="project" value="UniProtKB-SubCell"/>
</dbReference>